<evidence type="ECO:0000313" key="3">
    <source>
        <dbReference type="Proteomes" id="UP001597097"/>
    </source>
</evidence>
<keyword evidence="1" id="KW-1133">Transmembrane helix</keyword>
<keyword evidence="3" id="KW-1185">Reference proteome</keyword>
<comment type="caution">
    <text evidence="2">The sequence shown here is derived from an EMBL/GenBank/DDBJ whole genome shotgun (WGS) entry which is preliminary data.</text>
</comment>
<accession>A0ABW4GWD7</accession>
<sequence>MHQHIFGPVLGQLGLPSLVAIPLLILFVLLGVFRHLVDGRRGIQAV</sequence>
<protein>
    <submittedName>
        <fullName evidence="2">Uncharacterized protein</fullName>
    </submittedName>
</protein>
<organism evidence="2 3">
    <name type="scientific">Nonomuraea guangzhouensis</name>
    <dbReference type="NCBI Taxonomy" id="1291555"/>
    <lineage>
        <taxon>Bacteria</taxon>
        <taxon>Bacillati</taxon>
        <taxon>Actinomycetota</taxon>
        <taxon>Actinomycetes</taxon>
        <taxon>Streptosporangiales</taxon>
        <taxon>Streptosporangiaceae</taxon>
        <taxon>Nonomuraea</taxon>
    </lineage>
</organism>
<name>A0ABW4GWD7_9ACTN</name>
<dbReference type="EMBL" id="JBHUCM010000067">
    <property type="protein sequence ID" value="MFD1546664.1"/>
    <property type="molecule type" value="Genomic_DNA"/>
</dbReference>
<feature type="transmembrane region" description="Helical" evidence="1">
    <location>
        <begin position="13"/>
        <end position="33"/>
    </location>
</feature>
<evidence type="ECO:0000313" key="2">
    <source>
        <dbReference type="EMBL" id="MFD1546664.1"/>
    </source>
</evidence>
<proteinExistence type="predicted"/>
<dbReference type="RefSeq" id="WP_219527473.1">
    <property type="nucleotide sequence ID" value="NZ_JAHKRM010000002.1"/>
</dbReference>
<evidence type="ECO:0000256" key="1">
    <source>
        <dbReference type="SAM" id="Phobius"/>
    </source>
</evidence>
<gene>
    <name evidence="2" type="ORF">ACFSJ0_57175</name>
</gene>
<reference evidence="3" key="1">
    <citation type="journal article" date="2019" name="Int. J. Syst. Evol. Microbiol.">
        <title>The Global Catalogue of Microorganisms (GCM) 10K type strain sequencing project: providing services to taxonomists for standard genome sequencing and annotation.</title>
        <authorList>
            <consortium name="The Broad Institute Genomics Platform"/>
            <consortium name="The Broad Institute Genome Sequencing Center for Infectious Disease"/>
            <person name="Wu L."/>
            <person name="Ma J."/>
        </authorList>
    </citation>
    <scope>NUCLEOTIDE SEQUENCE [LARGE SCALE GENOMIC DNA]</scope>
    <source>
        <strain evidence="3">CGMCC 1.15399</strain>
    </source>
</reference>
<dbReference type="Proteomes" id="UP001597097">
    <property type="component" value="Unassembled WGS sequence"/>
</dbReference>
<keyword evidence="1" id="KW-0812">Transmembrane</keyword>
<keyword evidence="1" id="KW-0472">Membrane</keyword>